<organism evidence="1">
    <name type="scientific">Ananas comosus var. bracteatus</name>
    <name type="common">red pineapple</name>
    <dbReference type="NCBI Taxonomy" id="296719"/>
    <lineage>
        <taxon>Eukaryota</taxon>
        <taxon>Viridiplantae</taxon>
        <taxon>Streptophyta</taxon>
        <taxon>Embryophyta</taxon>
        <taxon>Tracheophyta</taxon>
        <taxon>Spermatophyta</taxon>
        <taxon>Magnoliopsida</taxon>
        <taxon>Liliopsida</taxon>
        <taxon>Poales</taxon>
        <taxon>Bromeliaceae</taxon>
        <taxon>Bromelioideae</taxon>
        <taxon>Ananas</taxon>
    </lineage>
</organism>
<dbReference type="EMBL" id="LR862141">
    <property type="protein sequence ID" value="CAD1821631.1"/>
    <property type="molecule type" value="Genomic_DNA"/>
</dbReference>
<reference evidence="1" key="1">
    <citation type="submission" date="2020-07" db="EMBL/GenBank/DDBJ databases">
        <authorList>
            <person name="Lin J."/>
        </authorList>
    </citation>
    <scope>NUCLEOTIDE SEQUENCE</scope>
</reference>
<accession>A0A6V7NSQ7</accession>
<dbReference type="AlphaFoldDB" id="A0A6V7NSQ7"/>
<name>A0A6V7NSQ7_ANACO</name>
<sequence>MDNPEGSVKIHRRLREVESVESSAYLKQQLFNFHVGSDVCLQQFWCTVSRQIYGLWDAHFESMSEDYHHDILDHARVEQLVLRDISNFLESMGKKLTCIISRPFLTM</sequence>
<proteinExistence type="predicted"/>
<evidence type="ECO:0000313" key="1">
    <source>
        <dbReference type="EMBL" id="CAD1821631.1"/>
    </source>
</evidence>
<gene>
    <name evidence="1" type="ORF">CB5_LOCUS4842</name>
</gene>
<protein>
    <submittedName>
        <fullName evidence="1">Uncharacterized protein</fullName>
    </submittedName>
</protein>